<dbReference type="Proteomes" id="UP000002878">
    <property type="component" value="Chromosome"/>
</dbReference>
<dbReference type="PATRIC" id="fig|1126211.3.peg.3325"/>
<evidence type="ECO:0000313" key="2">
    <source>
        <dbReference type="EMBL" id="AFJ63370.1"/>
    </source>
</evidence>
<dbReference type="PANTHER" id="PTHR31446">
    <property type="entry name" value="ACID PHOSPHATASE/VANADIUM-DEPENDENT HALOPEROXIDASE-RELATED PROTEIN"/>
    <property type="match status" value="1"/>
</dbReference>
<evidence type="ECO:0008006" key="4">
    <source>
        <dbReference type="Google" id="ProtNLM"/>
    </source>
</evidence>
<keyword evidence="1" id="KW-0472">Membrane</keyword>
<proteinExistence type="predicted"/>
<feature type="transmembrane region" description="Helical" evidence="1">
    <location>
        <begin position="171"/>
        <end position="191"/>
    </location>
</feature>
<sequence>MKKHFSLILFYQTKGVFCSFSMRSESADTERMSHMDVLMNFPLLASFAAIIFAQVVKVPIQFIVSKKLDWSLVTSTGGMPSSHSAAVTALSTGVALQQGLDSPLFAVAAIFAVITMFDATGVRRHAGEQATVINKLVIDFNRFVSEAKDFQKAEEKEKQKKLKELLGHQPIEVFFGGVTGIVLTLILDYLFM</sequence>
<keyword evidence="1" id="KW-0812">Transmembrane</keyword>
<evidence type="ECO:0000256" key="1">
    <source>
        <dbReference type="SAM" id="Phobius"/>
    </source>
</evidence>
<feature type="transmembrane region" description="Helical" evidence="1">
    <location>
        <begin position="41"/>
        <end position="64"/>
    </location>
</feature>
<dbReference type="Pfam" id="PF02681">
    <property type="entry name" value="DUF212"/>
    <property type="match status" value="1"/>
</dbReference>
<dbReference type="EMBL" id="CP003332">
    <property type="protein sequence ID" value="AFJ63370.1"/>
    <property type="molecule type" value="Genomic_DNA"/>
</dbReference>
<dbReference type="PANTHER" id="PTHR31446:SF29">
    <property type="entry name" value="ACID PHOSPHATASE_VANADIUM-DEPENDENT HALOPEROXIDASE-RELATED PROTEIN"/>
    <property type="match status" value="1"/>
</dbReference>
<dbReference type="KEGG" id="bqy:MUS_3499"/>
<keyword evidence="1" id="KW-1133">Transmembrane helix</keyword>
<reference evidence="2 3" key="1">
    <citation type="journal article" date="2012" name="J. Biotechnol.">
        <title>Genome sequence of the plant growth promoting strain Bacillus amyloliquefaciens subsp. plantarum B9601-Y2 and expression of mersacidin and other secondary metabolites.</title>
        <authorList>
            <person name="He P."/>
            <person name="Hao K."/>
            <person name="Blom J."/>
            <person name="Ruckert C."/>
            <person name="Vater J."/>
            <person name="Mao Z."/>
            <person name="Wu Y."/>
            <person name="Hou M."/>
            <person name="He P."/>
            <person name="He Y."/>
            <person name="Borriss R."/>
        </authorList>
    </citation>
    <scope>NUCLEOTIDE SEQUENCE [LARGE SCALE GENOMIC DNA]</scope>
    <source>
        <strain evidence="2">Y2</strain>
    </source>
</reference>
<dbReference type="InterPro" id="IPR003832">
    <property type="entry name" value="DUF212"/>
</dbReference>
<protein>
    <recommendedName>
        <fullName evidence="4">Divergent PAP2 family protein</fullName>
    </recommendedName>
</protein>
<name>I2C9P6_BACAY</name>
<accession>I2C9P6</accession>
<dbReference type="HOGENOM" id="CLU_073969_1_0_9"/>
<dbReference type="AlphaFoldDB" id="I2C9P6"/>
<feature type="transmembrane region" description="Helical" evidence="1">
    <location>
        <begin position="104"/>
        <end position="122"/>
    </location>
</feature>
<evidence type="ECO:0000313" key="3">
    <source>
        <dbReference type="Proteomes" id="UP000002878"/>
    </source>
</evidence>
<organism evidence="2 3">
    <name type="scientific">Bacillus amyloliquefaciens (strain Y2)</name>
    <name type="common">Bacillus amyloliquefaciens subsp. plantarum (strain B9601-Y2)</name>
    <dbReference type="NCBI Taxonomy" id="1155777"/>
    <lineage>
        <taxon>Bacteria</taxon>
        <taxon>Bacillati</taxon>
        <taxon>Bacillota</taxon>
        <taxon>Bacilli</taxon>
        <taxon>Bacillales</taxon>
        <taxon>Bacillaceae</taxon>
        <taxon>Bacillus</taxon>
        <taxon>Bacillus amyloliquefaciens group</taxon>
    </lineage>
</organism>
<gene>
    <name evidence="2" type="ORF">MUS_3499</name>
</gene>